<evidence type="ECO:0000313" key="2">
    <source>
        <dbReference type="EMBL" id="QHT86196.1"/>
    </source>
</evidence>
<feature type="compositionally biased region" description="Low complexity" evidence="1">
    <location>
        <begin position="126"/>
        <end position="136"/>
    </location>
</feature>
<accession>A0A6C0I1I1</accession>
<dbReference type="EMBL" id="MN740063">
    <property type="protein sequence ID" value="QHT86196.1"/>
    <property type="molecule type" value="Genomic_DNA"/>
</dbReference>
<reference evidence="2" key="1">
    <citation type="journal article" date="2020" name="Nature">
        <title>Giant virus diversity and host interactions through global metagenomics.</title>
        <authorList>
            <person name="Schulz F."/>
            <person name="Roux S."/>
            <person name="Paez-Espino D."/>
            <person name="Jungbluth S."/>
            <person name="Walsh D.A."/>
            <person name="Denef V.J."/>
            <person name="McMahon K.D."/>
            <person name="Konstantinidis K.T."/>
            <person name="Eloe-Fadrosh E.A."/>
            <person name="Kyrpides N.C."/>
            <person name="Woyke T."/>
        </authorList>
    </citation>
    <scope>NUCLEOTIDE SEQUENCE</scope>
    <source>
        <strain evidence="2">GVMAG-M-3300023184-184</strain>
    </source>
</reference>
<evidence type="ECO:0000256" key="1">
    <source>
        <dbReference type="SAM" id="MobiDB-lite"/>
    </source>
</evidence>
<protein>
    <submittedName>
        <fullName evidence="2">Uncharacterized protein</fullName>
    </submittedName>
</protein>
<name>A0A6C0I1I1_9ZZZZ</name>
<feature type="region of interest" description="Disordered" evidence="1">
    <location>
        <begin position="89"/>
        <end position="136"/>
    </location>
</feature>
<organism evidence="2">
    <name type="scientific">viral metagenome</name>
    <dbReference type="NCBI Taxonomy" id="1070528"/>
    <lineage>
        <taxon>unclassified sequences</taxon>
        <taxon>metagenomes</taxon>
        <taxon>organismal metagenomes</taxon>
    </lineage>
</organism>
<proteinExistence type="predicted"/>
<dbReference type="AlphaFoldDB" id="A0A6C0I1I1"/>
<sequence length="136" mass="15564">MNVNIENPKVIRALPAKYNKFAGFAYWLLGQMKDIQVLSANGYDNTCDMMHLLSGDIPSQIEFYEKFLAEATVSKRLMKAEIKHYKSKSKKEKVVKDKNMTVNNSVTDEPITEKKKRGRKVKQPAEEPIIPSEESL</sequence>